<feature type="region of interest" description="Disordered" evidence="1">
    <location>
        <begin position="1"/>
        <end position="79"/>
    </location>
</feature>
<protein>
    <submittedName>
        <fullName evidence="2">(African queen) hypothetical protein</fullName>
    </submittedName>
</protein>
<gene>
    <name evidence="2" type="ORF">DCHRY22_LOCUS9221</name>
</gene>
<reference evidence="2" key="1">
    <citation type="submission" date="2021-09" db="EMBL/GenBank/DDBJ databases">
        <authorList>
            <person name="Martin H S."/>
        </authorList>
    </citation>
    <scope>NUCLEOTIDE SEQUENCE</scope>
</reference>
<dbReference type="AlphaFoldDB" id="A0A8J2QSK3"/>
<accession>A0A8J2QSK3</accession>
<proteinExistence type="predicted"/>
<evidence type="ECO:0000313" key="3">
    <source>
        <dbReference type="Proteomes" id="UP000789524"/>
    </source>
</evidence>
<evidence type="ECO:0000313" key="2">
    <source>
        <dbReference type="EMBL" id="CAG9570376.1"/>
    </source>
</evidence>
<feature type="compositionally biased region" description="Basic and acidic residues" evidence="1">
    <location>
        <begin position="7"/>
        <end position="19"/>
    </location>
</feature>
<evidence type="ECO:0000256" key="1">
    <source>
        <dbReference type="SAM" id="MobiDB-lite"/>
    </source>
</evidence>
<name>A0A8J2QSK3_9NEOP</name>
<dbReference type="Proteomes" id="UP000789524">
    <property type="component" value="Unassembled WGS sequence"/>
</dbReference>
<feature type="compositionally biased region" description="Basic and acidic residues" evidence="1">
    <location>
        <begin position="68"/>
        <end position="79"/>
    </location>
</feature>
<sequence>MMDITSEENKNESEMDKTSGDTQILQDSVGDSDCTLTEGAKEDTSTEFSDYVPSDYEDCVDTQSSNYKPDRPRERRAPDRFGFGGLCYTEMDTGTGLTLKQALKGPERDQWLQAVQEELECFEQSGAWEMVLLDCT</sequence>
<dbReference type="OrthoDB" id="413361at2759"/>
<organism evidence="2 3">
    <name type="scientific">Danaus chrysippus</name>
    <name type="common">African queen</name>
    <dbReference type="NCBI Taxonomy" id="151541"/>
    <lineage>
        <taxon>Eukaryota</taxon>
        <taxon>Metazoa</taxon>
        <taxon>Ecdysozoa</taxon>
        <taxon>Arthropoda</taxon>
        <taxon>Hexapoda</taxon>
        <taxon>Insecta</taxon>
        <taxon>Pterygota</taxon>
        <taxon>Neoptera</taxon>
        <taxon>Endopterygota</taxon>
        <taxon>Lepidoptera</taxon>
        <taxon>Glossata</taxon>
        <taxon>Ditrysia</taxon>
        <taxon>Papilionoidea</taxon>
        <taxon>Nymphalidae</taxon>
        <taxon>Danainae</taxon>
        <taxon>Danaini</taxon>
        <taxon>Danaina</taxon>
        <taxon>Danaus</taxon>
        <taxon>Anosia</taxon>
    </lineage>
</organism>
<dbReference type="EMBL" id="CAKASE010000065">
    <property type="protein sequence ID" value="CAG9570376.1"/>
    <property type="molecule type" value="Genomic_DNA"/>
</dbReference>
<keyword evidence="3" id="KW-1185">Reference proteome</keyword>
<comment type="caution">
    <text evidence="2">The sequence shown here is derived from an EMBL/GenBank/DDBJ whole genome shotgun (WGS) entry which is preliminary data.</text>
</comment>